<feature type="compositionally biased region" description="Basic and acidic residues" evidence="2">
    <location>
        <begin position="165"/>
        <end position="184"/>
    </location>
</feature>
<feature type="compositionally biased region" description="Polar residues" evidence="2">
    <location>
        <begin position="238"/>
        <end position="250"/>
    </location>
</feature>
<dbReference type="Proteomes" id="UP001338125">
    <property type="component" value="Unassembled WGS sequence"/>
</dbReference>
<organism evidence="3 4">
    <name type="scientific">Cladobotryum mycophilum</name>
    <dbReference type="NCBI Taxonomy" id="491253"/>
    <lineage>
        <taxon>Eukaryota</taxon>
        <taxon>Fungi</taxon>
        <taxon>Dikarya</taxon>
        <taxon>Ascomycota</taxon>
        <taxon>Pezizomycotina</taxon>
        <taxon>Sordariomycetes</taxon>
        <taxon>Hypocreomycetidae</taxon>
        <taxon>Hypocreales</taxon>
        <taxon>Hypocreaceae</taxon>
        <taxon>Cladobotryum</taxon>
    </lineage>
</organism>
<feature type="compositionally biased region" description="Acidic residues" evidence="2">
    <location>
        <begin position="512"/>
        <end position="524"/>
    </location>
</feature>
<dbReference type="EMBL" id="JAVFKD010000015">
    <property type="protein sequence ID" value="KAK5988853.1"/>
    <property type="molecule type" value="Genomic_DNA"/>
</dbReference>
<feature type="region of interest" description="Disordered" evidence="2">
    <location>
        <begin position="1"/>
        <end position="122"/>
    </location>
</feature>
<evidence type="ECO:0000313" key="4">
    <source>
        <dbReference type="Proteomes" id="UP001338125"/>
    </source>
</evidence>
<feature type="compositionally biased region" description="Acidic residues" evidence="2">
    <location>
        <begin position="273"/>
        <end position="292"/>
    </location>
</feature>
<feature type="region of interest" description="Disordered" evidence="2">
    <location>
        <begin position="488"/>
        <end position="524"/>
    </location>
</feature>
<evidence type="ECO:0000313" key="3">
    <source>
        <dbReference type="EMBL" id="KAK5988853.1"/>
    </source>
</evidence>
<keyword evidence="1" id="KW-0175">Coiled coil</keyword>
<feature type="coiled-coil region" evidence="1">
    <location>
        <begin position="560"/>
        <end position="592"/>
    </location>
</feature>
<feature type="region of interest" description="Disordered" evidence="2">
    <location>
        <begin position="693"/>
        <end position="715"/>
    </location>
</feature>
<protein>
    <submittedName>
        <fullName evidence="3">Uncharacterized protein</fullName>
    </submittedName>
</protein>
<dbReference type="Pfam" id="PF10336">
    <property type="entry name" value="DUF2420"/>
    <property type="match status" value="1"/>
</dbReference>
<sequence length="806" mass="89762">MTEMEMEVDMAPPFGFDGHAGDEDLIDYDIDTAEQHHQQTFPTSHEEESHPDSSLPDAQTDVSMGLDTKFSDPTNEGNDHQDIEEGDLQDDAHMDGEAVADEDMTTEQKPSEDGYVNNVDVFDGPAKDIADAAEAAVIETRDVENEINYEEYEIDGGNTAEEESYDQHQGHEDTANEPESKNEQDVAENAPATTPTRPSGEHPEGAQDANADADATKSVAEVEEDEITWEQEEDRNADSPTQDAAVSQIDTGIEDEAAPENEGVDFEARPESEEAQNDEPEGLSQDEQDDDVDVNHDENVTVEPEDVGSVAGLETSQAHSPADDESFPAITVQYKGDEFPFFSLETSAGFFSSLSALDDSMESLLAGLRSELSNEIAAEDELVFQVDELGLEFAESHLRDSLSSITLRQILEIFDLLVKNQDPDSTRTLYTYLFTRPSTSKRFEFLIESAAAGKGLDEVIHLFESPMPQNTAVVDAAQTAESMDENLNNYESSPVENADANDEESSQREINEEQEEDENQDETLTDQVEYEVDDDEDLADDGYVHVEEETEEHVEEYIEEQIEEQVEENIEEQVEEHAEEDVEEQVEDIEEQPQHDIPAADGVVDSDQQAISDVFDEPTNIADTNGKTTNLYTYLEHTFSSKHTNFHHLRNISDFSTTFSMTDADEVLPDHLESDSNPFIHNRMDELEDANADDIEQEESHSADEQSEDENNNLSTANTATTHTLADDGDAISNLAETNTDHVLDHETTGEEVLIDDDELAEIDWRDETDLADAAGHDTLAITTKRARPIDETSMEEEQDVKRRRS</sequence>
<proteinExistence type="predicted"/>
<feature type="compositionally biased region" description="Acidic residues" evidence="2">
    <location>
        <begin position="221"/>
        <end position="235"/>
    </location>
</feature>
<feature type="compositionally biased region" description="Acidic residues" evidence="2">
    <location>
        <begin position="23"/>
        <end position="32"/>
    </location>
</feature>
<accession>A0ABR0S9L7</accession>
<evidence type="ECO:0000256" key="2">
    <source>
        <dbReference type="SAM" id="MobiDB-lite"/>
    </source>
</evidence>
<gene>
    <name evidence="3" type="ORF">PT974_10349</name>
</gene>
<feature type="compositionally biased region" description="Acidic residues" evidence="2">
    <location>
        <begin position="145"/>
        <end position="164"/>
    </location>
</feature>
<evidence type="ECO:0000256" key="1">
    <source>
        <dbReference type="SAM" id="Coils"/>
    </source>
</evidence>
<feature type="compositionally biased region" description="Acidic residues" evidence="2">
    <location>
        <begin position="252"/>
        <end position="265"/>
    </location>
</feature>
<dbReference type="InterPro" id="IPR018822">
    <property type="entry name" value="UPF0646"/>
</dbReference>
<comment type="caution">
    <text evidence="3">The sequence shown here is derived from an EMBL/GenBank/DDBJ whole genome shotgun (WGS) entry which is preliminary data.</text>
</comment>
<keyword evidence="4" id="KW-1185">Reference proteome</keyword>
<feature type="region of interest" description="Disordered" evidence="2">
    <location>
        <begin position="138"/>
        <end position="294"/>
    </location>
</feature>
<feature type="region of interest" description="Disordered" evidence="2">
    <location>
        <begin position="785"/>
        <end position="806"/>
    </location>
</feature>
<name>A0ABR0S9L7_9HYPO</name>
<reference evidence="3 4" key="1">
    <citation type="submission" date="2024-01" db="EMBL/GenBank/DDBJ databases">
        <title>Complete genome of Cladobotryum mycophilum ATHUM6906.</title>
        <authorList>
            <person name="Christinaki A.C."/>
            <person name="Myridakis A.I."/>
            <person name="Kouvelis V.N."/>
        </authorList>
    </citation>
    <scope>NUCLEOTIDE SEQUENCE [LARGE SCALE GENOMIC DNA]</scope>
    <source>
        <strain evidence="3 4">ATHUM6906</strain>
    </source>
</reference>